<proteinExistence type="predicted"/>
<dbReference type="InterPro" id="IPR003615">
    <property type="entry name" value="HNH_nuc"/>
</dbReference>
<dbReference type="Proteomes" id="UP000232227">
    <property type="component" value="Chromosome"/>
</dbReference>
<dbReference type="EMBL" id="CP023668">
    <property type="protein sequence ID" value="ATG97461.1"/>
    <property type="molecule type" value="Genomic_DNA"/>
</dbReference>
<name>A0A291IRZ7_9MOLU</name>
<reference evidence="2 3" key="1">
    <citation type="submission" date="2017-09" db="EMBL/GenBank/DDBJ databases">
        <title>SPAdes assembly of the Mesoplasma lactucae genome.</title>
        <authorList>
            <person name="Knight T.F."/>
            <person name="Rubinstein R."/>
            <person name="Citino T."/>
        </authorList>
    </citation>
    <scope>NUCLEOTIDE SEQUENCE [LARGE SCALE GENOMIC DNA]</scope>
    <source>
        <strain evidence="2 3">831-C4</strain>
    </source>
</reference>
<feature type="domain" description="HNH nuclease" evidence="1">
    <location>
        <begin position="71"/>
        <end position="91"/>
    </location>
</feature>
<dbReference type="Pfam" id="PF13392">
    <property type="entry name" value="HNH_3"/>
    <property type="match status" value="1"/>
</dbReference>
<gene>
    <name evidence="2" type="ORF">CP520_01660</name>
</gene>
<protein>
    <recommendedName>
        <fullName evidence="1">HNH nuclease domain-containing protein</fullName>
    </recommendedName>
</protein>
<organism evidence="2 3">
    <name type="scientific">Mesoplasma lactucae ATCC 49193</name>
    <dbReference type="NCBI Taxonomy" id="81460"/>
    <lineage>
        <taxon>Bacteria</taxon>
        <taxon>Bacillati</taxon>
        <taxon>Mycoplasmatota</taxon>
        <taxon>Mollicutes</taxon>
        <taxon>Entomoplasmatales</taxon>
        <taxon>Entomoplasmataceae</taxon>
        <taxon>Mesoplasma</taxon>
    </lineage>
</organism>
<dbReference type="RefSeq" id="WP_096862749.1">
    <property type="nucleotide sequence ID" value="NZ_CP023668.1"/>
</dbReference>
<keyword evidence="3" id="KW-1185">Reference proteome</keyword>
<dbReference type="AlphaFoldDB" id="A0A291IRZ7"/>
<evidence type="ECO:0000259" key="1">
    <source>
        <dbReference type="Pfam" id="PF13392"/>
    </source>
</evidence>
<evidence type="ECO:0000313" key="3">
    <source>
        <dbReference type="Proteomes" id="UP000232227"/>
    </source>
</evidence>
<sequence length="100" mass="11458">MRSDDRGKFDKINSESVFDNYKAHVDDNQRKELAEMGHGEEEINGAKACPKCGKAMLRANQMKKEQELESNPWFVHHIDGDTTNNDPKNLQPMHKKCATK</sequence>
<dbReference type="CDD" id="cd00085">
    <property type="entry name" value="HNHc"/>
    <property type="match status" value="1"/>
</dbReference>
<accession>A0A291IRZ7</accession>
<evidence type="ECO:0000313" key="2">
    <source>
        <dbReference type="EMBL" id="ATG97461.1"/>
    </source>
</evidence>
<dbReference type="KEGG" id="mlac:CP520_01660"/>